<dbReference type="Pfam" id="PF13476">
    <property type="entry name" value="AAA_23"/>
    <property type="match status" value="1"/>
</dbReference>
<dbReference type="InterPro" id="IPR038729">
    <property type="entry name" value="Rad50/SbcC_AAA"/>
</dbReference>
<evidence type="ECO:0000256" key="1">
    <source>
        <dbReference type="SAM" id="Coils"/>
    </source>
</evidence>
<feature type="coiled-coil region" evidence="1">
    <location>
        <begin position="688"/>
        <end position="715"/>
    </location>
</feature>
<gene>
    <name evidence="3" type="ORF">PX52LOC_00190</name>
</gene>
<proteinExistence type="predicted"/>
<protein>
    <submittedName>
        <fullName evidence="3">SMC family ATPase</fullName>
    </submittedName>
</protein>
<evidence type="ECO:0000313" key="3">
    <source>
        <dbReference type="EMBL" id="QEL13336.1"/>
    </source>
</evidence>
<dbReference type="PANTHER" id="PTHR32114">
    <property type="entry name" value="ABC TRANSPORTER ABCH.3"/>
    <property type="match status" value="1"/>
</dbReference>
<dbReference type="PANTHER" id="PTHR32114:SF2">
    <property type="entry name" value="ABC TRANSPORTER ABCH.3"/>
    <property type="match status" value="1"/>
</dbReference>
<organism evidence="3 4">
    <name type="scientific">Limnoglobus roseus</name>
    <dbReference type="NCBI Taxonomy" id="2598579"/>
    <lineage>
        <taxon>Bacteria</taxon>
        <taxon>Pseudomonadati</taxon>
        <taxon>Planctomycetota</taxon>
        <taxon>Planctomycetia</taxon>
        <taxon>Gemmatales</taxon>
        <taxon>Gemmataceae</taxon>
        <taxon>Limnoglobus</taxon>
    </lineage>
</organism>
<sequence>MIPKRVTLENFLSFGPKQHLEFDDGEPLWVVGGPNGVGKSAVFDAITYCLFGAHRGGKGQGMDELVRHGENGFFVQFEFEFNGVGYQITRNHKLKGRPTARIEQQTAGEWKAITGINSATDVKGWSERTLGLPMEAFAASVLLRQGQADEILNATGSKRLETLKKIIAAERYEALSKRVHDTATKRATKLEDLQSRRDTMPAVTAEQLAEAQLKQDAAAEDRDRAEQEKAHAAERVSFAKQWAKHEDARRQLAEKVAEADARAADAGRIQADHLRLDELNRVLPPLNQLVPIRDTLAATETEQAAIHQQHADTAAKLAALTTNLEALRLAVATHRDAAAEHAKEAKRLQDEIAGRKKFLTAAEEVAELDAKVKSFDPMLDRQATDAAAKLAEAGAAGQTARDAKTRLDTLLMQAKEDQRRLANVEAGVPCSRCGQVVTAEHAEKERAEIAETIRRLTADLASVTTQVGTAEAAVKTAKSSQDQLATVIRQRDQSRQRLADRQRDLEAFGGTSDVAQLRHELAGQTLAAEKSEHARNEERTKQERHEAELKIAEPTFKPMEKQVREFAARLQKLDTQLAADTATCAALASALSAEWAATMAAELQQHAHEQQRLASSGVAEEFRLWQQDATRREGWAEQLREIAKQIAAIPETARVPVVEAERLQKVATDAAKLADTAFGVTHDDLANLTRQAEALATLKKQIAVAEAEARVHKRLDELLGKKNLQRELVRTAETEIVRLANDTVRNLSNGDLSIELDHSEDGGDEAFALKVRREDSPPIDVAYLSGSQKFRVAIAVALAIGRFAAGQARPLECVIIDEGFGSLDKDGLQATAEELNNLKQHLRRIILVSHQEDFTSHFPVVYRLHKGENGTIAEKERRG</sequence>
<dbReference type="InterPro" id="IPR027417">
    <property type="entry name" value="P-loop_NTPase"/>
</dbReference>
<reference evidence="4" key="1">
    <citation type="submission" date="2019-08" db="EMBL/GenBank/DDBJ databases">
        <title>Limnoglobus roseus gen. nov., sp. nov., a novel freshwater planctomycete with a giant genome from the family Gemmataceae.</title>
        <authorList>
            <person name="Kulichevskaya I.S."/>
            <person name="Naumoff D.G."/>
            <person name="Miroshnikov K."/>
            <person name="Ivanova A."/>
            <person name="Philippov D.A."/>
            <person name="Hakobyan A."/>
            <person name="Rijpstra I.C."/>
            <person name="Sinninghe Damste J.S."/>
            <person name="Liesack W."/>
            <person name="Dedysh S.N."/>
        </authorList>
    </citation>
    <scope>NUCLEOTIDE SEQUENCE [LARGE SCALE GENOMIC DNA]</scope>
    <source>
        <strain evidence="4">PX52</strain>
    </source>
</reference>
<name>A0A5C1A5S7_9BACT</name>
<evidence type="ECO:0000259" key="2">
    <source>
        <dbReference type="Pfam" id="PF13476"/>
    </source>
</evidence>
<evidence type="ECO:0000313" key="4">
    <source>
        <dbReference type="Proteomes" id="UP000324974"/>
    </source>
</evidence>
<dbReference type="Proteomes" id="UP000324974">
    <property type="component" value="Chromosome"/>
</dbReference>
<dbReference type="AlphaFoldDB" id="A0A5C1A5S7"/>
<keyword evidence="4" id="KW-1185">Reference proteome</keyword>
<keyword evidence="1" id="KW-0175">Coiled coil</keyword>
<dbReference type="Gene3D" id="3.40.50.300">
    <property type="entry name" value="P-loop containing nucleotide triphosphate hydrolases"/>
    <property type="match status" value="2"/>
</dbReference>
<dbReference type="OrthoDB" id="9795626at2"/>
<dbReference type="SUPFAM" id="SSF52540">
    <property type="entry name" value="P-loop containing nucleoside triphosphate hydrolases"/>
    <property type="match status" value="1"/>
</dbReference>
<feature type="domain" description="Rad50/SbcC-type AAA" evidence="2">
    <location>
        <begin position="5"/>
        <end position="194"/>
    </location>
</feature>
<accession>A0A5C1A5S7</accession>
<dbReference type="KEGG" id="lrs:PX52LOC_00190"/>
<dbReference type="RefSeq" id="WP_149108314.1">
    <property type="nucleotide sequence ID" value="NZ_CP042425.1"/>
</dbReference>
<dbReference type="EMBL" id="CP042425">
    <property type="protein sequence ID" value="QEL13336.1"/>
    <property type="molecule type" value="Genomic_DNA"/>
</dbReference>
<feature type="coiled-coil region" evidence="1">
    <location>
        <begin position="208"/>
        <end position="235"/>
    </location>
</feature>